<dbReference type="Proteomes" id="UP001595420">
    <property type="component" value="Unassembled WGS sequence"/>
</dbReference>
<evidence type="ECO:0000313" key="3">
    <source>
        <dbReference type="EMBL" id="MFC3000124.1"/>
    </source>
</evidence>
<reference evidence="4" key="1">
    <citation type="journal article" date="2019" name="Int. J. Syst. Evol. Microbiol.">
        <title>The Global Catalogue of Microorganisms (GCM) 10K type strain sequencing project: providing services to taxonomists for standard genome sequencing and annotation.</title>
        <authorList>
            <consortium name="The Broad Institute Genomics Platform"/>
            <consortium name="The Broad Institute Genome Sequencing Center for Infectious Disease"/>
            <person name="Wu L."/>
            <person name="Ma J."/>
        </authorList>
    </citation>
    <scope>NUCLEOTIDE SEQUENCE [LARGE SCALE GENOMIC DNA]</scope>
    <source>
        <strain evidence="4">CGMCC 1.16855</strain>
    </source>
</reference>
<keyword evidence="2" id="KW-0732">Signal</keyword>
<keyword evidence="4" id="KW-1185">Reference proteome</keyword>
<gene>
    <name evidence="3" type="ORF">ACFOD3_09470</name>
</gene>
<organism evidence="3 4">
    <name type="scientific">Falsiroseomonas tokyonensis</name>
    <dbReference type="NCBI Taxonomy" id="430521"/>
    <lineage>
        <taxon>Bacteria</taxon>
        <taxon>Pseudomonadati</taxon>
        <taxon>Pseudomonadota</taxon>
        <taxon>Alphaproteobacteria</taxon>
        <taxon>Acetobacterales</taxon>
        <taxon>Roseomonadaceae</taxon>
        <taxon>Falsiroseomonas</taxon>
    </lineage>
</organism>
<evidence type="ECO:0000256" key="1">
    <source>
        <dbReference type="SAM" id="MobiDB-lite"/>
    </source>
</evidence>
<evidence type="ECO:0000256" key="2">
    <source>
        <dbReference type="SAM" id="SignalP"/>
    </source>
</evidence>
<name>A0ABV7BSQ0_9PROT</name>
<feature type="compositionally biased region" description="Pro residues" evidence="1">
    <location>
        <begin position="54"/>
        <end position="75"/>
    </location>
</feature>
<evidence type="ECO:0008006" key="5">
    <source>
        <dbReference type="Google" id="ProtNLM"/>
    </source>
</evidence>
<feature type="region of interest" description="Disordered" evidence="1">
    <location>
        <begin position="22"/>
        <end position="119"/>
    </location>
</feature>
<evidence type="ECO:0000313" key="4">
    <source>
        <dbReference type="Proteomes" id="UP001595420"/>
    </source>
</evidence>
<feature type="chain" id="PRO_5045101416" description="Translation initiation factor IF-2" evidence="2">
    <location>
        <begin position="22"/>
        <end position="119"/>
    </location>
</feature>
<accession>A0ABV7BSQ0</accession>
<dbReference type="RefSeq" id="WP_216836176.1">
    <property type="nucleotide sequence ID" value="NZ_JAFNJS010000002.1"/>
</dbReference>
<dbReference type="EMBL" id="JBHRSB010000002">
    <property type="protein sequence ID" value="MFC3000124.1"/>
    <property type="molecule type" value="Genomic_DNA"/>
</dbReference>
<protein>
    <recommendedName>
        <fullName evidence="5">Translation initiation factor IF-2</fullName>
    </recommendedName>
</protein>
<sequence length="119" mass="12113">MRPIHSLFLVPALLLPLAATAQPSQGPAANAAPPPTEMRRDPAGAPSAERPRPEAPPPGVGTPRNLPPRTSPPPGHETLPAPAVPGAQRPERSGGVTDFGNSPVPSRPGARPDASTTGR</sequence>
<comment type="caution">
    <text evidence="3">The sequence shown here is derived from an EMBL/GenBank/DDBJ whole genome shotgun (WGS) entry which is preliminary data.</text>
</comment>
<feature type="signal peptide" evidence="2">
    <location>
        <begin position="1"/>
        <end position="21"/>
    </location>
</feature>
<proteinExistence type="predicted"/>